<evidence type="ECO:0000256" key="1">
    <source>
        <dbReference type="ARBA" id="ARBA00001946"/>
    </source>
</evidence>
<protein>
    <submittedName>
        <fullName evidence="5">CoA ester lyase</fullName>
    </submittedName>
</protein>
<dbReference type="PIRSF" id="PIRSF015582">
    <property type="entry name" value="Cit_lyase_B"/>
    <property type="match status" value="1"/>
</dbReference>
<keyword evidence="2" id="KW-0479">Metal-binding</keyword>
<dbReference type="PANTHER" id="PTHR32308">
    <property type="entry name" value="LYASE BETA SUBUNIT, PUTATIVE (AFU_ORTHOLOGUE AFUA_4G13030)-RELATED"/>
    <property type="match status" value="1"/>
</dbReference>
<dbReference type="PANTHER" id="PTHR32308:SF10">
    <property type="entry name" value="CITRATE LYASE SUBUNIT BETA"/>
    <property type="match status" value="1"/>
</dbReference>
<comment type="cofactor">
    <cofactor evidence="1">
        <name>Mg(2+)</name>
        <dbReference type="ChEBI" id="CHEBI:18420"/>
    </cofactor>
</comment>
<organism evidence="5 6">
    <name type="scientific">Pseudomonas azerbaijanoccidentalis</name>
    <dbReference type="NCBI Taxonomy" id="2842347"/>
    <lineage>
        <taxon>Bacteria</taxon>
        <taxon>Pseudomonadati</taxon>
        <taxon>Pseudomonadota</taxon>
        <taxon>Gammaproteobacteria</taxon>
        <taxon>Pseudomonadales</taxon>
        <taxon>Pseudomonadaceae</taxon>
        <taxon>Pseudomonas</taxon>
    </lineage>
</organism>
<dbReference type="EMBL" id="JAHSTU010000001">
    <property type="protein sequence ID" value="MBV4518877.1"/>
    <property type="molecule type" value="Genomic_DNA"/>
</dbReference>
<evidence type="ECO:0000259" key="4">
    <source>
        <dbReference type="Pfam" id="PF03328"/>
    </source>
</evidence>
<reference evidence="5" key="1">
    <citation type="submission" date="2021-06" db="EMBL/GenBank/DDBJ databases">
        <title>Updating the genus Pseudomonas: Description of 43 new species and partition of the Pseudomonas putida group.</title>
        <authorList>
            <person name="Girard L."/>
            <person name="Lood C."/>
            <person name="Vandamme P."/>
            <person name="Rokni-Zadeh H."/>
            <person name="Van Noort V."/>
            <person name="Hofte M."/>
            <person name="Lavigne R."/>
            <person name="De Mot R."/>
        </authorList>
    </citation>
    <scope>NUCLEOTIDE SEQUENCE</scope>
    <source>
        <strain evidence="5">SWRI74</strain>
    </source>
</reference>
<keyword evidence="6" id="KW-1185">Reference proteome</keyword>
<evidence type="ECO:0000313" key="5">
    <source>
        <dbReference type="EMBL" id="MBV4518877.1"/>
    </source>
</evidence>
<name>A0ABS6QK52_9PSED</name>
<accession>A0ABS6QK52</accession>
<gene>
    <name evidence="5" type="ORF">KVG88_02295</name>
</gene>
<dbReference type="GO" id="GO:0016829">
    <property type="term" value="F:lyase activity"/>
    <property type="evidence" value="ECO:0007669"/>
    <property type="project" value="UniProtKB-KW"/>
</dbReference>
<comment type="caution">
    <text evidence="5">The sequence shown here is derived from an EMBL/GenBank/DDBJ whole genome shotgun (WGS) entry which is preliminary data.</text>
</comment>
<dbReference type="InterPro" id="IPR005000">
    <property type="entry name" value="Aldolase/citrate-lyase_domain"/>
</dbReference>
<evidence type="ECO:0000256" key="3">
    <source>
        <dbReference type="ARBA" id="ARBA00022842"/>
    </source>
</evidence>
<dbReference type="Proteomes" id="UP001049200">
    <property type="component" value="Unassembled WGS sequence"/>
</dbReference>
<keyword evidence="3" id="KW-0460">Magnesium</keyword>
<dbReference type="Pfam" id="PF03328">
    <property type="entry name" value="HpcH_HpaI"/>
    <property type="match status" value="1"/>
</dbReference>
<dbReference type="RefSeq" id="WP_217870182.1">
    <property type="nucleotide sequence ID" value="NZ_JAHSTU010000001.1"/>
</dbReference>
<sequence>MSSLWVRSALFVPGNRPERFAKALASGADAVIIDFEDAVPPADKTLAREHLQAFLKQNPDARLLVRINAPGTDEHEADLELCRQQPGVSAVMLPKAESAAQVNHVATSGKPVWPIIESALGVLAIGAIAACKGVQRLTFGALDLALDLGWKVGSPGAETLFDQTRFALLLHSRVNDLPPPLDSVYPSFEDDAGFGAAMRRARDMGMGGALCIHPRQVPVVHTALAPSAEELAWAHRVLSAAESGEAAFKVDGEMVDAPVLSRARRLLAMG</sequence>
<keyword evidence="5" id="KW-0456">Lyase</keyword>
<feature type="domain" description="HpcH/HpaI aldolase/citrate lyase" evidence="4">
    <location>
        <begin position="7"/>
        <end position="214"/>
    </location>
</feature>
<dbReference type="InterPro" id="IPR011206">
    <property type="entry name" value="Citrate_lyase_beta/mcl1/mcl2"/>
</dbReference>
<proteinExistence type="predicted"/>
<evidence type="ECO:0000313" key="6">
    <source>
        <dbReference type="Proteomes" id="UP001049200"/>
    </source>
</evidence>
<evidence type="ECO:0000256" key="2">
    <source>
        <dbReference type="ARBA" id="ARBA00022723"/>
    </source>
</evidence>